<protein>
    <recommendedName>
        <fullName evidence="2">PH domain-containing protein</fullName>
    </recommendedName>
</protein>
<dbReference type="AlphaFoldDB" id="A0A7S0TA54"/>
<dbReference type="InterPro" id="IPR001849">
    <property type="entry name" value="PH_domain"/>
</dbReference>
<reference evidence="3" key="1">
    <citation type="submission" date="2021-01" db="EMBL/GenBank/DDBJ databases">
        <authorList>
            <person name="Corre E."/>
            <person name="Pelletier E."/>
            <person name="Niang G."/>
            <person name="Scheremetjew M."/>
            <person name="Finn R."/>
            <person name="Kale V."/>
            <person name="Holt S."/>
            <person name="Cochrane G."/>
            <person name="Meng A."/>
            <person name="Brown T."/>
            <person name="Cohen L."/>
        </authorList>
    </citation>
    <scope>NUCLEOTIDE SEQUENCE</scope>
    <source>
        <strain evidence="3">B596</strain>
    </source>
</reference>
<dbReference type="InterPro" id="IPR013897">
    <property type="entry name" value="Duc1"/>
</dbReference>
<evidence type="ECO:0000256" key="1">
    <source>
        <dbReference type="SAM" id="MobiDB-lite"/>
    </source>
</evidence>
<gene>
    <name evidence="3" type="ORF">PDEL0327_LOCUS1775</name>
</gene>
<dbReference type="InterPro" id="IPR006869">
    <property type="entry name" value="DUF547"/>
</dbReference>
<dbReference type="EMBL" id="HBFG01002338">
    <property type="protein sequence ID" value="CAD8730282.1"/>
    <property type="molecule type" value="Transcribed_RNA"/>
</dbReference>
<feature type="region of interest" description="Disordered" evidence="1">
    <location>
        <begin position="214"/>
        <end position="241"/>
    </location>
</feature>
<proteinExistence type="predicted"/>
<feature type="compositionally biased region" description="Low complexity" evidence="1">
    <location>
        <begin position="214"/>
        <end position="223"/>
    </location>
</feature>
<feature type="region of interest" description="Disordered" evidence="1">
    <location>
        <begin position="516"/>
        <end position="560"/>
    </location>
</feature>
<dbReference type="Pfam" id="PF04784">
    <property type="entry name" value="DUF547"/>
    <property type="match status" value="1"/>
</dbReference>
<sequence>MTSIVIVHSSSPRRDYKILRSALPERFSLDNENENGQAFSLVAASDSSTSKRSKKSDFSETILILPIPTLLLPSNNTASAITSGNRSVNAGGSVTGDNEFETVPLTRSSANSKTNQQKTSSLIPITSFASFVLASSDELQSTTKIIKEQEGLIVLEKVVTVNKEKILLAKFVLSGGCLVTLSTATSWASQEARRMTTEFMTDIVPMTPQSGYVSGSVSASRSSPMRRTLSMPDMIPPVVTTDSKRQNNRNIIPSLQTNILSVGGSYQPLPLNAQTPIPVETELFKGHILLVCRPATDPAKVDPYWNEKVFSKKKRRVILQLQGKFKYKPTGTIFAGMEISDPMKLGLIANGLSNLILKLIRTPTLHYSFGSSSEKAHICFPASTFFETMVVTPPGETPPAMGGVDFEGETPEMRVERKAYKTKIDWNTEDTYSMGFHSMYVDFPSWSIVSLPTGRDVPLQMFWANSFASIVMYEVDNDKKDHTIGKTKYVLGVQLKPLGENVDNAQSSSAAVLEHQVSGSDEEDGEGTISEWGSERGGEESIESTTGGDTALMPSLDEEDDDEVDTSMFFDTIESLPGDDGNVNIASMDNFSASSHNTLLSIIDSFCPCWIEMFSKRGKYTIVYAFCGSKRSNRPIFRTEDMVGEAFEGDWEEDAEIDDRFSHRVSDHERTRRTFGLKYAEALTMEYKKSDKNNKVQLRKFHKIPCRFDPVFLKQRRRQATKLTGDKSGIIARAMSDRHWKEERMILDNGCGDLLFHHMDGSKIHFRIMLSSIIDISPFPNNDDDGSHIVPLPSYHYLQIETFVRVTILMFSSEEERDSWVELLETARRDRSERLYASELLQFEIPVDDFLSKSTMWNCQKRKILNNRRYSFRTPRSKTPEDTLQLAERALAKVLALKPKGPNDSQLREFLDCVAALKEADAHSLNEEEKCAFFLNIYHIMIMHSYIILGPPASGSEWISYFNNVAYQCSDDIFSLAELEHNIIRAEMCYPSNFLSRFVLPKSQYHFSLVRPDFRLNFALNSGSLSMPTSVVPVYKAAVLNEQLNNVTEEFVGYTVHVKQKGKNNDVQVSLPRVCQWFAEDFGPSATASDVVVAIEPYLSKEKRDTLRLIWNPKKKSYEIGIFGLKYLSFNYECRFLTASIE</sequence>
<evidence type="ECO:0000259" key="2">
    <source>
        <dbReference type="PROSITE" id="PS50003"/>
    </source>
</evidence>
<dbReference type="PANTHER" id="PTHR46361">
    <property type="entry name" value="ELECTRON CARRIER/ PROTEIN DISULFIDE OXIDOREDUCTASE"/>
    <property type="match status" value="1"/>
</dbReference>
<accession>A0A7S0TA54</accession>
<dbReference type="Pfam" id="PF08588">
    <property type="entry name" value="Duc1"/>
    <property type="match status" value="1"/>
</dbReference>
<name>A0A7S0TA54_9STRA</name>
<dbReference type="PANTHER" id="PTHR46361:SF3">
    <property type="entry name" value="ELECTRON CARRIER_ PROTEIN DISULFIDE OXIDOREDUCTASE"/>
    <property type="match status" value="1"/>
</dbReference>
<dbReference type="PROSITE" id="PS50003">
    <property type="entry name" value="PH_DOMAIN"/>
    <property type="match status" value="1"/>
</dbReference>
<dbReference type="SMART" id="SM00233">
    <property type="entry name" value="PH"/>
    <property type="match status" value="1"/>
</dbReference>
<feature type="domain" description="PH" evidence="2">
    <location>
        <begin position="724"/>
        <end position="829"/>
    </location>
</feature>
<dbReference type="SUPFAM" id="SSF50729">
    <property type="entry name" value="PH domain-like"/>
    <property type="match status" value="1"/>
</dbReference>
<evidence type="ECO:0000313" key="3">
    <source>
        <dbReference type="EMBL" id="CAD8730282.1"/>
    </source>
</evidence>
<organism evidence="3">
    <name type="scientific">Pseudo-nitzschia delicatissima</name>
    <dbReference type="NCBI Taxonomy" id="44447"/>
    <lineage>
        <taxon>Eukaryota</taxon>
        <taxon>Sar</taxon>
        <taxon>Stramenopiles</taxon>
        <taxon>Ochrophyta</taxon>
        <taxon>Bacillariophyta</taxon>
        <taxon>Bacillariophyceae</taxon>
        <taxon>Bacillariophycidae</taxon>
        <taxon>Bacillariales</taxon>
        <taxon>Bacillariaceae</taxon>
        <taxon>Pseudo-nitzschia</taxon>
    </lineage>
</organism>